<feature type="transmembrane region" description="Helical" evidence="9">
    <location>
        <begin position="147"/>
        <end position="167"/>
    </location>
</feature>
<keyword evidence="4 9" id="KW-1003">Cell membrane</keyword>
<feature type="transmembrane region" description="Helical" evidence="9">
    <location>
        <begin position="187"/>
        <end position="206"/>
    </location>
</feature>
<dbReference type="Pfam" id="PF01235">
    <property type="entry name" value="Na_Ala_symp"/>
    <property type="match status" value="1"/>
</dbReference>
<evidence type="ECO:0000256" key="6">
    <source>
        <dbReference type="ARBA" id="ARBA00022847"/>
    </source>
</evidence>
<protein>
    <submittedName>
        <fullName evidence="10">Sodium:alanine symporter family protein</fullName>
    </submittedName>
</protein>
<evidence type="ECO:0000256" key="9">
    <source>
        <dbReference type="RuleBase" id="RU363064"/>
    </source>
</evidence>
<dbReference type="PRINTS" id="PR00175">
    <property type="entry name" value="NAALASMPORT"/>
</dbReference>
<proteinExistence type="inferred from homology"/>
<evidence type="ECO:0000256" key="3">
    <source>
        <dbReference type="ARBA" id="ARBA00022448"/>
    </source>
</evidence>
<dbReference type="PROSITE" id="PS00873">
    <property type="entry name" value="NA_ALANINE_SYMP"/>
    <property type="match status" value="1"/>
</dbReference>
<comment type="caution">
    <text evidence="10">The sequence shown here is derived from an EMBL/GenBank/DDBJ whole genome shotgun (WGS) entry which is preliminary data.</text>
</comment>
<evidence type="ECO:0000256" key="5">
    <source>
        <dbReference type="ARBA" id="ARBA00022692"/>
    </source>
</evidence>
<dbReference type="AlphaFoldDB" id="A0A7C8GUJ9"/>
<keyword evidence="7 9" id="KW-1133">Transmembrane helix</keyword>
<dbReference type="EMBL" id="WEID01000019">
    <property type="protein sequence ID" value="KAB8138348.1"/>
    <property type="molecule type" value="Genomic_DNA"/>
</dbReference>
<evidence type="ECO:0000256" key="7">
    <source>
        <dbReference type="ARBA" id="ARBA00022989"/>
    </source>
</evidence>
<evidence type="ECO:0000313" key="11">
    <source>
        <dbReference type="Proteomes" id="UP000480246"/>
    </source>
</evidence>
<evidence type="ECO:0000256" key="4">
    <source>
        <dbReference type="ARBA" id="ARBA00022475"/>
    </source>
</evidence>
<evidence type="ECO:0000313" key="10">
    <source>
        <dbReference type="EMBL" id="KAB8138348.1"/>
    </source>
</evidence>
<keyword evidence="8 9" id="KW-0472">Membrane</keyword>
<organism evidence="10 11">
    <name type="scientific">Gracilibacillus oryzae</name>
    <dbReference type="NCBI Taxonomy" id="1672701"/>
    <lineage>
        <taxon>Bacteria</taxon>
        <taxon>Bacillati</taxon>
        <taxon>Bacillota</taxon>
        <taxon>Bacilli</taxon>
        <taxon>Bacillales</taxon>
        <taxon>Bacillaceae</taxon>
        <taxon>Gracilibacillus</taxon>
    </lineage>
</organism>
<feature type="transmembrane region" description="Helical" evidence="9">
    <location>
        <begin position="213"/>
        <end position="233"/>
    </location>
</feature>
<dbReference type="InterPro" id="IPR001463">
    <property type="entry name" value="Na/Ala_symport"/>
</dbReference>
<dbReference type="GO" id="GO:0005283">
    <property type="term" value="F:amino acid:sodium symporter activity"/>
    <property type="evidence" value="ECO:0007669"/>
    <property type="project" value="InterPro"/>
</dbReference>
<dbReference type="Gene3D" id="1.20.1740.10">
    <property type="entry name" value="Amino acid/polyamine transporter I"/>
    <property type="match status" value="1"/>
</dbReference>
<dbReference type="Proteomes" id="UP000480246">
    <property type="component" value="Unassembled WGS sequence"/>
</dbReference>
<feature type="transmembrane region" description="Helical" evidence="9">
    <location>
        <begin position="18"/>
        <end position="38"/>
    </location>
</feature>
<comment type="similarity">
    <text evidence="2 9">Belongs to the alanine or glycine:cation symporter (AGCS) (TC 2.A.25) family.</text>
</comment>
<keyword evidence="11" id="KW-1185">Reference proteome</keyword>
<sequence>MEVIENFLNELVNGGNDILWNKGVLICLLLGAGLYFTIRSRFVQFRLFGEMFKVIKEEAKEQSGKKGTNAFQAFSITIASRVGTGNLSGVALAVAAGGPGAVFWMWVVALIGMATAFIESMLAQVYKESDKDGFRGGPSYYMEKALGQKWLGVLFSILITISFGFVFNAVQANTISGAVEEAFQIDPIWTGLVLVILAGLIVFGGIKRIASVAGVIVPVMAVIYMLVAFYVVFTNLSAIPEVFGMIFSNAFGGMREVFAGGAGAA</sequence>
<keyword evidence="6 9" id="KW-0769">Symport</keyword>
<comment type="caution">
    <text evidence="9">Lacks conserved residue(s) required for the propagation of feature annotation.</text>
</comment>
<keyword evidence="5 9" id="KW-0812">Transmembrane</keyword>
<evidence type="ECO:0000256" key="2">
    <source>
        <dbReference type="ARBA" id="ARBA00009261"/>
    </source>
</evidence>
<comment type="subcellular location">
    <subcellularLocation>
        <location evidence="1 9">Cell membrane</location>
        <topology evidence="1 9">Multi-pass membrane protein</topology>
    </subcellularLocation>
</comment>
<accession>A0A7C8GUJ9</accession>
<keyword evidence="3 9" id="KW-0813">Transport</keyword>
<feature type="non-terminal residue" evidence="10">
    <location>
        <position position="265"/>
    </location>
</feature>
<dbReference type="RefSeq" id="WP_228275593.1">
    <property type="nucleotide sequence ID" value="NZ_ML762426.1"/>
</dbReference>
<dbReference type="NCBIfam" id="TIGR00835">
    <property type="entry name" value="agcS"/>
    <property type="match status" value="1"/>
</dbReference>
<gene>
    <name evidence="10" type="ORF">F9U64_05515</name>
</gene>
<evidence type="ECO:0000256" key="8">
    <source>
        <dbReference type="ARBA" id="ARBA00023136"/>
    </source>
</evidence>
<dbReference type="PANTHER" id="PTHR30330">
    <property type="entry name" value="AGSS FAMILY TRANSPORTER, SODIUM-ALANINE"/>
    <property type="match status" value="1"/>
</dbReference>
<reference evidence="10 11" key="1">
    <citation type="submission" date="2019-10" db="EMBL/GenBank/DDBJ databases">
        <title>Gracilibacillus sp. nov. isolated from rice seeds.</title>
        <authorList>
            <person name="He S."/>
        </authorList>
    </citation>
    <scope>NUCLEOTIDE SEQUENCE [LARGE SCALE GENOMIC DNA]</scope>
    <source>
        <strain evidence="10 11">TD8</strain>
    </source>
</reference>
<dbReference type="GO" id="GO:0005886">
    <property type="term" value="C:plasma membrane"/>
    <property type="evidence" value="ECO:0007669"/>
    <property type="project" value="UniProtKB-SubCell"/>
</dbReference>
<dbReference type="PANTHER" id="PTHR30330:SF1">
    <property type="entry name" value="AMINO-ACID CARRIER PROTEIN ALST"/>
    <property type="match status" value="1"/>
</dbReference>
<evidence type="ECO:0000256" key="1">
    <source>
        <dbReference type="ARBA" id="ARBA00004651"/>
    </source>
</evidence>
<name>A0A7C8GUJ9_9BACI</name>